<reference evidence="4" key="1">
    <citation type="submission" date="2013-08" db="EMBL/GenBank/DDBJ databases">
        <authorList>
            <person name="Mendez C."/>
            <person name="Richter M."/>
            <person name="Ferrer M."/>
            <person name="Sanchez J."/>
        </authorList>
    </citation>
    <scope>NUCLEOTIDE SEQUENCE</scope>
</reference>
<evidence type="ECO:0000256" key="1">
    <source>
        <dbReference type="ARBA" id="ARBA00023172"/>
    </source>
</evidence>
<dbReference type="AlphaFoldDB" id="T0ZN48"/>
<proteinExistence type="predicted"/>
<accession>T0ZN48</accession>
<dbReference type="Gene3D" id="1.10.443.10">
    <property type="entry name" value="Intergrase catalytic core"/>
    <property type="match status" value="1"/>
</dbReference>
<sequence>MPSLVNPVSQIRRPRNPESRERRLQFGELEKILEHTDSPMLGLVVRFALETGMRRGEIATMQWEHVDAKKRTL</sequence>
<dbReference type="EMBL" id="AUZY01012195">
    <property type="protein sequence ID" value="EQD31215.1"/>
    <property type="molecule type" value="Genomic_DNA"/>
</dbReference>
<feature type="region of interest" description="Disordered" evidence="2">
    <location>
        <begin position="1"/>
        <end position="23"/>
    </location>
</feature>
<dbReference type="GO" id="GO:0006310">
    <property type="term" value="P:DNA recombination"/>
    <property type="evidence" value="ECO:0007669"/>
    <property type="project" value="UniProtKB-KW"/>
</dbReference>
<feature type="domain" description="Tyr recombinase" evidence="3">
    <location>
        <begin position="15"/>
        <end position="73"/>
    </location>
</feature>
<comment type="caution">
    <text evidence="4">The sequence shown here is derived from an EMBL/GenBank/DDBJ whole genome shotgun (WGS) entry which is preliminary data.</text>
</comment>
<reference evidence="4" key="2">
    <citation type="journal article" date="2014" name="ISME J.">
        <title>Microbial stratification in low pH oxic and suboxic macroscopic growths along an acid mine drainage.</title>
        <authorList>
            <person name="Mendez-Garcia C."/>
            <person name="Mesa V."/>
            <person name="Sprenger R.R."/>
            <person name="Richter M."/>
            <person name="Diez M.S."/>
            <person name="Solano J."/>
            <person name="Bargiela R."/>
            <person name="Golyshina O.V."/>
            <person name="Manteca A."/>
            <person name="Ramos J.L."/>
            <person name="Gallego J.R."/>
            <person name="Llorente I."/>
            <person name="Martins Dos Santos V.A."/>
            <person name="Jensen O.N."/>
            <person name="Pelaez A.I."/>
            <person name="Sanchez J."/>
            <person name="Ferrer M."/>
        </authorList>
    </citation>
    <scope>NUCLEOTIDE SEQUENCE</scope>
</reference>
<dbReference type="InterPro" id="IPR002104">
    <property type="entry name" value="Integrase_catalytic"/>
</dbReference>
<dbReference type="InterPro" id="IPR011010">
    <property type="entry name" value="DNA_brk_join_enz"/>
</dbReference>
<dbReference type="GO" id="GO:0015074">
    <property type="term" value="P:DNA integration"/>
    <property type="evidence" value="ECO:0007669"/>
    <property type="project" value="InterPro"/>
</dbReference>
<dbReference type="InterPro" id="IPR013762">
    <property type="entry name" value="Integrase-like_cat_sf"/>
</dbReference>
<evidence type="ECO:0000313" key="4">
    <source>
        <dbReference type="EMBL" id="EQD31215.1"/>
    </source>
</evidence>
<evidence type="ECO:0000259" key="3">
    <source>
        <dbReference type="PROSITE" id="PS51898"/>
    </source>
</evidence>
<dbReference type="SUPFAM" id="SSF56349">
    <property type="entry name" value="DNA breaking-rejoining enzymes"/>
    <property type="match status" value="1"/>
</dbReference>
<evidence type="ECO:0000256" key="2">
    <source>
        <dbReference type="SAM" id="MobiDB-lite"/>
    </source>
</evidence>
<dbReference type="Pfam" id="PF00589">
    <property type="entry name" value="Phage_integrase"/>
    <property type="match status" value="1"/>
</dbReference>
<protein>
    <submittedName>
        <fullName evidence="4">Phage integrase family protein</fullName>
    </submittedName>
</protein>
<dbReference type="PROSITE" id="PS51898">
    <property type="entry name" value="TYR_RECOMBINASE"/>
    <property type="match status" value="1"/>
</dbReference>
<gene>
    <name evidence="4" type="ORF">B1B_18233</name>
</gene>
<dbReference type="GO" id="GO:0003677">
    <property type="term" value="F:DNA binding"/>
    <property type="evidence" value="ECO:0007669"/>
    <property type="project" value="InterPro"/>
</dbReference>
<organism evidence="4">
    <name type="scientific">mine drainage metagenome</name>
    <dbReference type="NCBI Taxonomy" id="410659"/>
    <lineage>
        <taxon>unclassified sequences</taxon>
        <taxon>metagenomes</taxon>
        <taxon>ecological metagenomes</taxon>
    </lineage>
</organism>
<keyword evidence="1" id="KW-0233">DNA recombination</keyword>
<name>T0ZN48_9ZZZZ</name>
<feature type="non-terminal residue" evidence="4">
    <location>
        <position position="73"/>
    </location>
</feature>